<feature type="compositionally biased region" description="Basic and acidic residues" evidence="1">
    <location>
        <begin position="212"/>
        <end position="232"/>
    </location>
</feature>
<dbReference type="Proteomes" id="UP000230233">
    <property type="component" value="Chromosome I"/>
</dbReference>
<reference evidence="4" key="1">
    <citation type="submission" date="2017-10" db="EMBL/GenBank/DDBJ databases">
        <title>Rapid genome shrinkage in a self-fertile nematode reveals novel sperm competition proteins.</title>
        <authorList>
            <person name="Yin D."/>
            <person name="Schwarz E.M."/>
            <person name="Thomas C.G."/>
            <person name="Felde R.L."/>
            <person name="Korf I.F."/>
            <person name="Cutter A.D."/>
            <person name="Schartner C.M."/>
            <person name="Ralston E.J."/>
            <person name="Meyer B.J."/>
            <person name="Haag E.S."/>
        </authorList>
    </citation>
    <scope>NUCLEOTIDE SEQUENCE [LARGE SCALE GENOMIC DNA]</scope>
    <source>
        <strain evidence="4">JU1422</strain>
    </source>
</reference>
<keyword evidence="2" id="KW-0472">Membrane</keyword>
<feature type="compositionally biased region" description="Basic residues" evidence="1">
    <location>
        <begin position="412"/>
        <end position="422"/>
    </location>
</feature>
<feature type="compositionally biased region" description="Polar residues" evidence="1">
    <location>
        <begin position="314"/>
        <end position="323"/>
    </location>
</feature>
<feature type="transmembrane region" description="Helical" evidence="2">
    <location>
        <begin position="43"/>
        <end position="75"/>
    </location>
</feature>
<dbReference type="EMBL" id="PDUG01000001">
    <property type="protein sequence ID" value="PIC53242.1"/>
    <property type="molecule type" value="Genomic_DNA"/>
</dbReference>
<dbReference type="OrthoDB" id="10497401at2759"/>
<keyword evidence="2" id="KW-0812">Transmembrane</keyword>
<keyword evidence="2" id="KW-1133">Transmembrane helix</keyword>
<gene>
    <name evidence="3" type="primary">Cni-T02G6.3</name>
    <name evidence="3" type="synonym">Cnig_chr_I.g3027</name>
    <name evidence="3" type="ORF">B9Z55_003027</name>
</gene>
<sequence>MYSDEHLYYDPEYVNYEKISKGEELENEQHDLMGYFTNSDMHFFIRLFGVFLLFAQSATFMVLLVVFSGIFWNFLKFVLQYAELYEYNYWNPKNRNSRRIREKEKIKEELKTAMEIEEEEEEDVDIFDETKNKNKQARDSIFLTDTEQFLLKQNIKNFQSYDRRRIRKLQKKMENAYKANREILKKGVGIEQSDIEADIKRKALEKRFKDSKDKKIEYDMMEKKREQEEQEKRRKKRAKEPESTAQKTTVEEQKTTGMTKKNVEPKTAVLKKPSIASTKTQSTSLKTPPLKANSLENKKDKKPPKMKSKDQVNEQKTQTISLDDNNKEMTTMKEPKTSMEQKTKPSAIQKKKEKTWSLQKTQGTLEEPPTTKRNTPARKNKKTAQPPTDFHNSVLQNMEKELGDEQFSSVFTKKKKTATRKK</sequence>
<evidence type="ECO:0000313" key="4">
    <source>
        <dbReference type="Proteomes" id="UP000230233"/>
    </source>
</evidence>
<evidence type="ECO:0000256" key="1">
    <source>
        <dbReference type="SAM" id="MobiDB-lite"/>
    </source>
</evidence>
<name>A0A2G5VN94_9PELO</name>
<organism evidence="3 4">
    <name type="scientific">Caenorhabditis nigoni</name>
    <dbReference type="NCBI Taxonomy" id="1611254"/>
    <lineage>
        <taxon>Eukaryota</taxon>
        <taxon>Metazoa</taxon>
        <taxon>Ecdysozoa</taxon>
        <taxon>Nematoda</taxon>
        <taxon>Chromadorea</taxon>
        <taxon>Rhabditida</taxon>
        <taxon>Rhabditina</taxon>
        <taxon>Rhabditomorpha</taxon>
        <taxon>Rhabditoidea</taxon>
        <taxon>Rhabditidae</taxon>
        <taxon>Peloderinae</taxon>
        <taxon>Caenorhabditis</taxon>
    </lineage>
</organism>
<proteinExistence type="predicted"/>
<feature type="compositionally biased region" description="Basic and acidic residues" evidence="1">
    <location>
        <begin position="324"/>
        <end position="343"/>
    </location>
</feature>
<keyword evidence="4" id="KW-1185">Reference proteome</keyword>
<comment type="caution">
    <text evidence="3">The sequence shown here is derived from an EMBL/GenBank/DDBJ whole genome shotgun (WGS) entry which is preliminary data.</text>
</comment>
<evidence type="ECO:0000313" key="3">
    <source>
        <dbReference type="EMBL" id="PIC53242.1"/>
    </source>
</evidence>
<dbReference type="AlphaFoldDB" id="A0A2G5VN94"/>
<feature type="region of interest" description="Disordered" evidence="1">
    <location>
        <begin position="212"/>
        <end position="422"/>
    </location>
</feature>
<feature type="compositionally biased region" description="Polar residues" evidence="1">
    <location>
        <begin position="383"/>
        <end position="396"/>
    </location>
</feature>
<accession>A0A2G5VN94</accession>
<protein>
    <submittedName>
        <fullName evidence="3">Uncharacterized protein</fullName>
    </submittedName>
</protein>
<evidence type="ECO:0000256" key="2">
    <source>
        <dbReference type="SAM" id="Phobius"/>
    </source>
</evidence>
<feature type="compositionally biased region" description="Polar residues" evidence="1">
    <location>
        <begin position="275"/>
        <end position="286"/>
    </location>
</feature>